<dbReference type="OrthoDB" id="1706811at2759"/>
<organism evidence="1 2">
    <name type="scientific">Protea cynaroides</name>
    <dbReference type="NCBI Taxonomy" id="273540"/>
    <lineage>
        <taxon>Eukaryota</taxon>
        <taxon>Viridiplantae</taxon>
        <taxon>Streptophyta</taxon>
        <taxon>Embryophyta</taxon>
        <taxon>Tracheophyta</taxon>
        <taxon>Spermatophyta</taxon>
        <taxon>Magnoliopsida</taxon>
        <taxon>Proteales</taxon>
        <taxon>Proteaceae</taxon>
        <taxon>Protea</taxon>
    </lineage>
</organism>
<sequence length="306" mass="35226">MEKYENGPPIQTIFNCSNYLAWSQAMLSFLKGKKTWRYVTRNITVPTQQSEESKEKIQDHLEESDSKNHQAITWFCNSCIAKEVWYLLALWYTIADLAHQYQILNSMPVRASLLHRVPLPSLEKAIAKLISEETRLGIGKNNNLTDAVLVVPPSINQSFCKFYGQSGHLTKDCTKLQNFTFQHCHNKGHYSPQYCKKTSPNFLLVIQLQLLLNLHLILHLPHLLVSLSMYSNRFCPKPDPQTQTILGIERRCGRLFQLTSLQLPIPKSSLPHHVESTSYHSTSNIRHSRLGYPSFVVYILYFPVVI</sequence>
<dbReference type="AlphaFoldDB" id="A0A9Q0KD91"/>
<dbReference type="Proteomes" id="UP001141806">
    <property type="component" value="Unassembled WGS sequence"/>
</dbReference>
<name>A0A9Q0KD91_9MAGN</name>
<proteinExistence type="predicted"/>
<dbReference type="GO" id="GO:0003676">
    <property type="term" value="F:nucleic acid binding"/>
    <property type="evidence" value="ECO:0007669"/>
    <property type="project" value="InterPro"/>
</dbReference>
<accession>A0A9Q0KD91</accession>
<dbReference type="GO" id="GO:0008270">
    <property type="term" value="F:zinc ion binding"/>
    <property type="evidence" value="ECO:0007669"/>
    <property type="project" value="InterPro"/>
</dbReference>
<comment type="caution">
    <text evidence="1">The sequence shown here is derived from an EMBL/GenBank/DDBJ whole genome shotgun (WGS) entry which is preliminary data.</text>
</comment>
<gene>
    <name evidence="1" type="ORF">NE237_015015</name>
</gene>
<evidence type="ECO:0000313" key="1">
    <source>
        <dbReference type="EMBL" id="KAJ4968314.1"/>
    </source>
</evidence>
<dbReference type="SUPFAM" id="SSF57756">
    <property type="entry name" value="Retrovirus zinc finger-like domains"/>
    <property type="match status" value="1"/>
</dbReference>
<protein>
    <recommendedName>
        <fullName evidence="3">Retrotransposon Copia-like N-terminal domain-containing protein</fullName>
    </recommendedName>
</protein>
<evidence type="ECO:0000313" key="2">
    <source>
        <dbReference type="Proteomes" id="UP001141806"/>
    </source>
</evidence>
<reference evidence="1" key="1">
    <citation type="journal article" date="2023" name="Plant J.">
        <title>The genome of the king protea, Protea cynaroides.</title>
        <authorList>
            <person name="Chang J."/>
            <person name="Duong T.A."/>
            <person name="Schoeman C."/>
            <person name="Ma X."/>
            <person name="Roodt D."/>
            <person name="Barker N."/>
            <person name="Li Z."/>
            <person name="Van de Peer Y."/>
            <person name="Mizrachi E."/>
        </authorList>
    </citation>
    <scope>NUCLEOTIDE SEQUENCE</scope>
    <source>
        <tissue evidence="1">Young leaves</tissue>
    </source>
</reference>
<keyword evidence="2" id="KW-1185">Reference proteome</keyword>
<dbReference type="InterPro" id="IPR036875">
    <property type="entry name" value="Znf_CCHC_sf"/>
</dbReference>
<evidence type="ECO:0008006" key="3">
    <source>
        <dbReference type="Google" id="ProtNLM"/>
    </source>
</evidence>
<dbReference type="EMBL" id="JAMYWD010000006">
    <property type="protein sequence ID" value="KAJ4968314.1"/>
    <property type="molecule type" value="Genomic_DNA"/>
</dbReference>